<evidence type="ECO:0008006" key="4">
    <source>
        <dbReference type="Google" id="ProtNLM"/>
    </source>
</evidence>
<feature type="non-terminal residue" evidence="2">
    <location>
        <position position="1"/>
    </location>
</feature>
<name>A0ABN9XLL1_9DINO</name>
<evidence type="ECO:0000313" key="2">
    <source>
        <dbReference type="EMBL" id="CAK0900606.1"/>
    </source>
</evidence>
<dbReference type="EMBL" id="CAUYUJ010020808">
    <property type="protein sequence ID" value="CAK0900606.1"/>
    <property type="molecule type" value="Genomic_DNA"/>
</dbReference>
<protein>
    <recommendedName>
        <fullName evidence="4">V-type proton ATPase subunit a</fullName>
    </recommendedName>
</protein>
<organism evidence="2 3">
    <name type="scientific">Prorocentrum cordatum</name>
    <dbReference type="NCBI Taxonomy" id="2364126"/>
    <lineage>
        <taxon>Eukaryota</taxon>
        <taxon>Sar</taxon>
        <taxon>Alveolata</taxon>
        <taxon>Dinophyceae</taxon>
        <taxon>Prorocentrales</taxon>
        <taxon>Prorocentraceae</taxon>
        <taxon>Prorocentrum</taxon>
    </lineage>
</organism>
<evidence type="ECO:0000256" key="1">
    <source>
        <dbReference type="SAM" id="Coils"/>
    </source>
</evidence>
<dbReference type="Proteomes" id="UP001189429">
    <property type="component" value="Unassembled WGS sequence"/>
</dbReference>
<gene>
    <name evidence="2" type="ORF">PCOR1329_LOCUS77840</name>
</gene>
<proteinExistence type="predicted"/>
<feature type="coiled-coil region" evidence="1">
    <location>
        <begin position="11"/>
        <end position="38"/>
    </location>
</feature>
<comment type="caution">
    <text evidence="2">The sequence shown here is derived from an EMBL/GenBank/DDBJ whole genome shotgun (WGS) entry which is preliminary data.</text>
</comment>
<keyword evidence="3" id="KW-1185">Reference proteome</keyword>
<reference evidence="2" key="1">
    <citation type="submission" date="2023-10" db="EMBL/GenBank/DDBJ databases">
        <authorList>
            <person name="Chen Y."/>
            <person name="Shah S."/>
            <person name="Dougan E. K."/>
            <person name="Thang M."/>
            <person name="Chan C."/>
        </authorList>
    </citation>
    <scope>NUCLEOTIDE SEQUENCE [LARGE SCALE GENOMIC DNA]</scope>
</reference>
<feature type="non-terminal residue" evidence="2">
    <location>
        <position position="61"/>
    </location>
</feature>
<keyword evidence="1" id="KW-0175">Coiled coil</keyword>
<sequence length="61" mass="7543">DMNAKNMHRPYKRQIQRIDEMERIIRFLVEELSRLQGEEVVKYNVECFLENSHEYELDKVE</sequence>
<accession>A0ABN9XLL1</accession>
<evidence type="ECO:0000313" key="3">
    <source>
        <dbReference type="Proteomes" id="UP001189429"/>
    </source>
</evidence>